<keyword evidence="4" id="KW-1185">Reference proteome</keyword>
<dbReference type="Gene3D" id="3.40.33.10">
    <property type="entry name" value="CAP"/>
    <property type="match status" value="1"/>
</dbReference>
<comment type="caution">
    <text evidence="3">The sequence shown here is derived from an EMBL/GenBank/DDBJ whole genome shotgun (WGS) entry which is preliminary data.</text>
</comment>
<dbReference type="InterPro" id="IPR014044">
    <property type="entry name" value="CAP_dom"/>
</dbReference>
<dbReference type="InterPro" id="IPR018244">
    <property type="entry name" value="Allrgn_V5/Tpx1_CS"/>
</dbReference>
<dbReference type="PROSITE" id="PS01010">
    <property type="entry name" value="CRISP_2"/>
    <property type="match status" value="1"/>
</dbReference>
<evidence type="ECO:0000259" key="2">
    <source>
        <dbReference type="SMART" id="SM00198"/>
    </source>
</evidence>
<dbReference type="EMBL" id="MTYJ01000312">
    <property type="protein sequence ID" value="OWA53288.1"/>
    <property type="molecule type" value="Genomic_DNA"/>
</dbReference>
<evidence type="ECO:0000313" key="4">
    <source>
        <dbReference type="Proteomes" id="UP000192578"/>
    </source>
</evidence>
<accession>A0A9X6NIF8</accession>
<dbReference type="Pfam" id="PF00188">
    <property type="entry name" value="CAP"/>
    <property type="match status" value="1"/>
</dbReference>
<dbReference type="PRINTS" id="PR00837">
    <property type="entry name" value="V5TPXLIKE"/>
</dbReference>
<evidence type="ECO:0000313" key="3">
    <source>
        <dbReference type="EMBL" id="OWA53288.1"/>
    </source>
</evidence>
<protein>
    <submittedName>
        <fullName evidence="3">Cysteine-rich secretory protein 2</fullName>
    </submittedName>
</protein>
<dbReference type="InterPro" id="IPR001283">
    <property type="entry name" value="CRISP-related"/>
</dbReference>
<dbReference type="GO" id="GO:0005576">
    <property type="term" value="C:extracellular region"/>
    <property type="evidence" value="ECO:0007669"/>
    <property type="project" value="InterPro"/>
</dbReference>
<feature type="chain" id="PRO_5040970020" evidence="1">
    <location>
        <begin position="24"/>
        <end position="166"/>
    </location>
</feature>
<dbReference type="SMART" id="SM00198">
    <property type="entry name" value="SCP"/>
    <property type="match status" value="1"/>
</dbReference>
<dbReference type="PANTHER" id="PTHR10334">
    <property type="entry name" value="CYSTEINE-RICH SECRETORY PROTEIN-RELATED"/>
    <property type="match status" value="1"/>
</dbReference>
<dbReference type="InterPro" id="IPR035940">
    <property type="entry name" value="CAP_sf"/>
</dbReference>
<organism evidence="3 4">
    <name type="scientific">Hypsibius exemplaris</name>
    <name type="common">Freshwater tardigrade</name>
    <dbReference type="NCBI Taxonomy" id="2072580"/>
    <lineage>
        <taxon>Eukaryota</taxon>
        <taxon>Metazoa</taxon>
        <taxon>Ecdysozoa</taxon>
        <taxon>Tardigrada</taxon>
        <taxon>Eutardigrada</taxon>
        <taxon>Parachela</taxon>
        <taxon>Hypsibioidea</taxon>
        <taxon>Hypsibiidae</taxon>
        <taxon>Hypsibius</taxon>
    </lineage>
</organism>
<dbReference type="AlphaFoldDB" id="A0A9X6NIF8"/>
<name>A0A9X6NIF8_HYPEX</name>
<dbReference type="Proteomes" id="UP000192578">
    <property type="component" value="Unassembled WGS sequence"/>
</dbReference>
<keyword evidence="1" id="KW-0732">Signal</keyword>
<reference evidence="4" key="1">
    <citation type="submission" date="2017-01" db="EMBL/GenBank/DDBJ databases">
        <title>Comparative genomics of anhydrobiosis in the tardigrade Hypsibius dujardini.</title>
        <authorList>
            <person name="Yoshida Y."/>
            <person name="Koutsovoulos G."/>
            <person name="Laetsch D."/>
            <person name="Stevens L."/>
            <person name="Kumar S."/>
            <person name="Horikawa D."/>
            <person name="Ishino K."/>
            <person name="Komine S."/>
            <person name="Tomita M."/>
            <person name="Blaxter M."/>
            <person name="Arakawa K."/>
        </authorList>
    </citation>
    <scope>NUCLEOTIDE SEQUENCE [LARGE SCALE GENOMIC DNA]</scope>
    <source>
        <strain evidence="4">Z151</strain>
    </source>
</reference>
<feature type="domain" description="SCP" evidence="2">
    <location>
        <begin position="29"/>
        <end position="159"/>
    </location>
</feature>
<dbReference type="SUPFAM" id="SSF55797">
    <property type="entry name" value="PR-1-like"/>
    <property type="match status" value="1"/>
</dbReference>
<dbReference type="OrthoDB" id="737510at2759"/>
<gene>
    <name evidence="3" type="ORF">BV898_17721</name>
</gene>
<feature type="signal peptide" evidence="1">
    <location>
        <begin position="1"/>
        <end position="23"/>
    </location>
</feature>
<dbReference type="CDD" id="cd05380">
    <property type="entry name" value="CAP_euk"/>
    <property type="match status" value="1"/>
</dbReference>
<proteinExistence type="predicted"/>
<sequence length="166" mass="18439">MNPMTITIIICIIAIADLRLAEAASRIYVPEDYIVNKHNRVRGEVYPPARNMPAVRWSARAAKLAQNNAYSCVFGHEQNGCGENLAYFSGDSGSWPQALALWANEKSSFTYGGHNNFNDVGHYTQMVSERSTGVGCASASCDGWEYYVCSYCPAGNFNDWSRPYRT</sequence>
<evidence type="ECO:0000256" key="1">
    <source>
        <dbReference type="SAM" id="SignalP"/>
    </source>
</evidence>